<evidence type="ECO:0000256" key="3">
    <source>
        <dbReference type="ARBA" id="ARBA00022723"/>
    </source>
</evidence>
<evidence type="ECO:0000256" key="9">
    <source>
        <dbReference type="PIRSR" id="PIRSR601577-2"/>
    </source>
</evidence>
<dbReference type="InterPro" id="IPR001577">
    <property type="entry name" value="Peptidase_M8"/>
</dbReference>
<name>A0A915EUZ7_9CEST</name>
<dbReference type="GO" id="GO:0006508">
    <property type="term" value="P:proteolysis"/>
    <property type="evidence" value="ECO:0007669"/>
    <property type="project" value="UniProtKB-KW"/>
</dbReference>
<evidence type="ECO:0000256" key="1">
    <source>
        <dbReference type="ARBA" id="ARBA00005860"/>
    </source>
</evidence>
<keyword evidence="11" id="KW-1185">Reference proteome</keyword>
<dbReference type="GO" id="GO:0007155">
    <property type="term" value="P:cell adhesion"/>
    <property type="evidence" value="ECO:0007669"/>
    <property type="project" value="InterPro"/>
</dbReference>
<proteinExistence type="inferred from homology"/>
<evidence type="ECO:0000256" key="4">
    <source>
        <dbReference type="ARBA" id="ARBA00022801"/>
    </source>
</evidence>
<keyword evidence="6 9" id="KW-0482">Metalloprotease</keyword>
<dbReference type="GO" id="GO:0046872">
    <property type="term" value="F:metal ion binding"/>
    <property type="evidence" value="ECO:0007669"/>
    <property type="project" value="UniProtKB-KW"/>
</dbReference>
<keyword evidence="5 9" id="KW-0862">Zinc</keyword>
<organism evidence="11 12">
    <name type="scientific">Echinococcus canadensis</name>
    <dbReference type="NCBI Taxonomy" id="519352"/>
    <lineage>
        <taxon>Eukaryota</taxon>
        <taxon>Metazoa</taxon>
        <taxon>Spiralia</taxon>
        <taxon>Lophotrochozoa</taxon>
        <taxon>Platyhelminthes</taxon>
        <taxon>Cestoda</taxon>
        <taxon>Eucestoda</taxon>
        <taxon>Cyclophyllidea</taxon>
        <taxon>Taeniidae</taxon>
        <taxon>Echinococcus</taxon>
        <taxon>Echinococcus canadensis group</taxon>
    </lineage>
</organism>
<dbReference type="PANTHER" id="PTHR10942">
    <property type="entry name" value="LEISHMANOLYSIN-LIKE PEPTIDASE"/>
    <property type="match status" value="1"/>
</dbReference>
<feature type="binding site" evidence="9">
    <location>
        <position position="234"/>
    </location>
    <ligand>
        <name>Zn(2+)</name>
        <dbReference type="ChEBI" id="CHEBI:29105"/>
        <note>catalytic</note>
    </ligand>
</feature>
<feature type="binding site" evidence="9">
    <location>
        <position position="238"/>
    </location>
    <ligand>
        <name>Zn(2+)</name>
        <dbReference type="ChEBI" id="CHEBI:29105"/>
        <note>catalytic</note>
    </ligand>
</feature>
<comment type="similarity">
    <text evidence="1 10">Belongs to the peptidase M8 family.</text>
</comment>
<evidence type="ECO:0000313" key="12">
    <source>
        <dbReference type="WBParaSite" id="maker-E.canG7_contigs_6006-snap-gene-0.54-mRNA-1"/>
    </source>
</evidence>
<dbReference type="SUPFAM" id="SSF55486">
    <property type="entry name" value="Metalloproteases ('zincins'), catalytic domain"/>
    <property type="match status" value="2"/>
</dbReference>
<evidence type="ECO:0000256" key="7">
    <source>
        <dbReference type="ARBA" id="ARBA00039717"/>
    </source>
</evidence>
<protein>
    <recommendedName>
        <fullName evidence="7 10">Leishmanolysin-like peptidase</fullName>
        <ecNumber evidence="10">3.4.24.-</ecNumber>
    </recommendedName>
</protein>
<dbReference type="PANTHER" id="PTHR10942:SF0">
    <property type="entry name" value="LEISHMANOLYSIN-LIKE PEPTIDASE"/>
    <property type="match status" value="1"/>
</dbReference>
<dbReference type="GO" id="GO:0016020">
    <property type="term" value="C:membrane"/>
    <property type="evidence" value="ECO:0007669"/>
    <property type="project" value="InterPro"/>
</dbReference>
<comment type="cofactor">
    <cofactor evidence="9 10">
        <name>Zn(2+)</name>
        <dbReference type="ChEBI" id="CHEBI:29105"/>
    </cofactor>
    <text evidence="9 10">Binds 1 zinc ion per subunit.</text>
</comment>
<keyword evidence="2 10" id="KW-0645">Protease</keyword>
<keyword evidence="3 9" id="KW-0479">Metal-binding</keyword>
<dbReference type="WBParaSite" id="maker-E.canG7_contigs_6006-snap-gene-0.54-mRNA-1">
    <property type="protein sequence ID" value="maker-E.canG7_contigs_6006-snap-gene-0.54-mRNA-1"/>
    <property type="gene ID" value="EcG7_02655"/>
</dbReference>
<evidence type="ECO:0000256" key="6">
    <source>
        <dbReference type="ARBA" id="ARBA00023049"/>
    </source>
</evidence>
<dbReference type="Gene3D" id="2.10.55.10">
    <property type="entry name" value="Leishmanolysin domain 3"/>
    <property type="match status" value="1"/>
</dbReference>
<dbReference type="Proteomes" id="UP000887562">
    <property type="component" value="Unplaced"/>
</dbReference>
<dbReference type="GO" id="GO:0005737">
    <property type="term" value="C:cytoplasm"/>
    <property type="evidence" value="ECO:0007669"/>
    <property type="project" value="TreeGrafter"/>
</dbReference>
<dbReference type="EC" id="3.4.24.-" evidence="10"/>
<sequence length="728" mass="80709">MGAYFRSGFYFVTHWLCVIYCLGGINCFPCNHLGLKADDVVQNVAVLRTARFKRSAEHSRLSFSVYMDPSFTGLPNDSEIRSLIVDPALKFFEKALYLRSPPVTLANLDRSCEKGINGSLQLAKGTNSFCALDCEEVTHCGPVSIPPEHLNGCKLSSDIYDHNETESSVNTGSFLLYLAAKRTKKCTKAGILGYSSHCQREMNTDRPIAGFINFCLSHSDHLRDLSQLDYFVRHEVLHILGFSPSLYAFFRDVNGAPLTPRRPKSGIPALGWLNSARGIYKWSERVIRTKVRDWPSALGTFQRKIHMVVTPTVLVCPCPSPFTVHSNPLLPLPQLICASSRSASPASISPALTWRASSWRTRVALAFLSRIGKCASWAWYLPNYSLAEHLAWGAKRGCVFSTASCYSYMLDQLAREADIAPFCLTPQDKPLGDLFVCTPGRRSFGYCNLIQMARKSNATDSHPMYTYFGNTSRLKYQGRAIPHDYFGKVDLADFCPFVQTRMERLHARVTVVTLAVRKASAFSSFCINDRSEVPLECLIQLDLGADRSSISLLQNQILFSSKIALTNLNNYNLEVYGPNSICLSIAPNWILLGKKSTAYEAPVRGAGCYKYRCSHKEGGLIVELAGGLQILCPAGVPTTLVNISVCLRESGLTVLGHFHCPECTSYCSTAVCFSRNSSKSPVVRPHLKNGTMLSQSPVFLQPCRGNTLASVFEAIIFVLTFNSIKFCF</sequence>
<dbReference type="AlphaFoldDB" id="A0A915EUZ7"/>
<evidence type="ECO:0000256" key="5">
    <source>
        <dbReference type="ARBA" id="ARBA00022833"/>
    </source>
</evidence>
<accession>A0A915EUZ7</accession>
<keyword evidence="4 10" id="KW-0378">Hydrolase</keyword>
<evidence type="ECO:0000256" key="8">
    <source>
        <dbReference type="PIRSR" id="PIRSR601577-1"/>
    </source>
</evidence>
<evidence type="ECO:0000313" key="11">
    <source>
        <dbReference type="Proteomes" id="UP000887562"/>
    </source>
</evidence>
<reference evidence="12" key="1">
    <citation type="submission" date="2022-11" db="UniProtKB">
        <authorList>
            <consortium name="WormBaseParasite"/>
        </authorList>
    </citation>
    <scope>IDENTIFICATION</scope>
</reference>
<dbReference type="GO" id="GO:0004222">
    <property type="term" value="F:metalloendopeptidase activity"/>
    <property type="evidence" value="ECO:0007669"/>
    <property type="project" value="UniProtKB-UniRule"/>
</dbReference>
<evidence type="ECO:0000256" key="10">
    <source>
        <dbReference type="RuleBase" id="RU366077"/>
    </source>
</evidence>
<feature type="active site" evidence="8">
    <location>
        <position position="235"/>
    </location>
</feature>
<dbReference type="Pfam" id="PF01457">
    <property type="entry name" value="Peptidase_M8"/>
    <property type="match status" value="2"/>
</dbReference>
<dbReference type="Gene3D" id="3.90.132.10">
    <property type="entry name" value="Leishmanolysin , domain 2"/>
    <property type="match status" value="1"/>
</dbReference>
<dbReference type="Gene3D" id="3.10.170.20">
    <property type="match status" value="1"/>
</dbReference>
<evidence type="ECO:0000256" key="2">
    <source>
        <dbReference type="ARBA" id="ARBA00022670"/>
    </source>
</evidence>